<feature type="disulfide bond" evidence="4">
    <location>
        <begin position="182"/>
        <end position="192"/>
    </location>
</feature>
<evidence type="ECO:0008006" key="10">
    <source>
        <dbReference type="Google" id="ProtNLM"/>
    </source>
</evidence>
<evidence type="ECO:0000256" key="5">
    <source>
        <dbReference type="PROSITE-ProRule" id="PRU00302"/>
    </source>
</evidence>
<dbReference type="AlphaFoldDB" id="A0A212CMH6"/>
<dbReference type="OrthoDB" id="9045857at2759"/>
<feature type="domain" description="EGF-like" evidence="6">
    <location>
        <begin position="146"/>
        <end position="178"/>
    </location>
</feature>
<keyword evidence="1 4" id="KW-0245">EGF-like domain</keyword>
<feature type="disulfide bond" evidence="4">
    <location>
        <begin position="200"/>
        <end position="209"/>
    </location>
</feature>
<dbReference type="Proteomes" id="UP000242450">
    <property type="component" value="Chromosome 16"/>
</dbReference>
<feature type="domain" description="Sushi" evidence="7">
    <location>
        <begin position="60"/>
        <end position="116"/>
    </location>
</feature>
<evidence type="ECO:0000313" key="8">
    <source>
        <dbReference type="EMBL" id="OWK07249.1"/>
    </source>
</evidence>
<dbReference type="PANTHER" id="PTHR14949:SF54">
    <property type="entry name" value="VWFD DOMAIN-CONTAINING PROTEIN"/>
    <property type="match status" value="1"/>
</dbReference>
<feature type="domain" description="EGF-like" evidence="6">
    <location>
        <begin position="179"/>
        <end position="210"/>
    </location>
</feature>
<feature type="disulfide bond" evidence="4">
    <location>
        <begin position="168"/>
        <end position="177"/>
    </location>
</feature>
<dbReference type="GO" id="GO:0005576">
    <property type="term" value="C:extracellular region"/>
    <property type="evidence" value="ECO:0007669"/>
    <property type="project" value="TreeGrafter"/>
</dbReference>
<dbReference type="PROSITE" id="PS50923">
    <property type="entry name" value="SUSHI"/>
    <property type="match status" value="2"/>
</dbReference>
<dbReference type="InterPro" id="IPR050969">
    <property type="entry name" value="Dev_Signal_Modulators"/>
</dbReference>
<dbReference type="InterPro" id="IPR000436">
    <property type="entry name" value="Sushi_SCR_CCP_dom"/>
</dbReference>
<dbReference type="InterPro" id="IPR013111">
    <property type="entry name" value="EGF_extracell"/>
</dbReference>
<dbReference type="CDD" id="cd00033">
    <property type="entry name" value="CCP"/>
    <property type="match status" value="2"/>
</dbReference>
<dbReference type="FunFam" id="2.10.25.10:FF:000225">
    <property type="entry name" value="Sushi, von Willebrand factor type A, EGF and pentraxin domain containing 1"/>
    <property type="match status" value="1"/>
</dbReference>
<feature type="non-terminal residue" evidence="8">
    <location>
        <position position="1"/>
    </location>
</feature>
<sequence>NPCPVPFVIPENAVLSEKEFYVDQNVSIKCREGFLLRGQSTITCNPDETWTQTSAKCEKISCGPPTHVENAIARGVHYQYGDMITYSCYSGYMLEGSLRSVCLENGTWTSPPVCRAVCRFPCQNGGICQRPNACSCPDGWMGRLCEEPICILPCLNGGRCVAPYQCDCSPGWTGSRCHTAVCQSPCLNGGKCVRPNRCHCLSAWTGHDCSRKRRTGF</sequence>
<accession>A0A212CMH6</accession>
<comment type="caution">
    <text evidence="8">The sequence shown here is derived from an EMBL/GenBank/DDBJ whole genome shotgun (WGS) entry which is preliminary data.</text>
</comment>
<name>A0A212CMH6_CEREH</name>
<dbReference type="Gene3D" id="2.10.25.10">
    <property type="entry name" value="Laminin"/>
    <property type="match status" value="3"/>
</dbReference>
<dbReference type="InterPro" id="IPR035976">
    <property type="entry name" value="Sushi/SCR/CCP_sf"/>
</dbReference>
<dbReference type="GO" id="GO:0005102">
    <property type="term" value="F:signaling receptor binding"/>
    <property type="evidence" value="ECO:0007669"/>
    <property type="project" value="TreeGrafter"/>
</dbReference>
<feature type="domain" description="Sushi" evidence="7">
    <location>
        <begin position="1"/>
        <end position="59"/>
    </location>
</feature>
<dbReference type="EMBL" id="MKHE01000016">
    <property type="protein sequence ID" value="OWK07249.1"/>
    <property type="molecule type" value="Genomic_DNA"/>
</dbReference>
<feature type="disulfide bond" evidence="4">
    <location>
        <begin position="150"/>
        <end position="160"/>
    </location>
</feature>
<dbReference type="FunFam" id="2.10.25.10:FF:000026">
    <property type="entry name" value="Teneurin transmembrane protein 2"/>
    <property type="match status" value="1"/>
</dbReference>
<keyword evidence="5" id="KW-0768">Sushi</keyword>
<keyword evidence="3 4" id="KW-1015">Disulfide bond</keyword>
<dbReference type="Gene3D" id="2.10.70.10">
    <property type="entry name" value="Complement Module, domain 1"/>
    <property type="match status" value="2"/>
</dbReference>
<evidence type="ECO:0000256" key="4">
    <source>
        <dbReference type="PROSITE-ProRule" id="PRU00076"/>
    </source>
</evidence>
<dbReference type="PROSITE" id="PS00022">
    <property type="entry name" value="EGF_1"/>
    <property type="match status" value="2"/>
</dbReference>
<feature type="disulfide bond" evidence="5">
    <location>
        <begin position="30"/>
        <end position="57"/>
    </location>
</feature>
<gene>
    <name evidence="8" type="ORF">Celaphus_00016941</name>
</gene>
<keyword evidence="2" id="KW-0732">Signal</keyword>
<organism evidence="8 9">
    <name type="scientific">Cervus elaphus hippelaphus</name>
    <name type="common">European red deer</name>
    <dbReference type="NCBI Taxonomy" id="46360"/>
    <lineage>
        <taxon>Eukaryota</taxon>
        <taxon>Metazoa</taxon>
        <taxon>Chordata</taxon>
        <taxon>Craniata</taxon>
        <taxon>Vertebrata</taxon>
        <taxon>Euteleostomi</taxon>
        <taxon>Mammalia</taxon>
        <taxon>Eutheria</taxon>
        <taxon>Laurasiatheria</taxon>
        <taxon>Artiodactyla</taxon>
        <taxon>Ruminantia</taxon>
        <taxon>Pecora</taxon>
        <taxon>Cervidae</taxon>
        <taxon>Cervinae</taxon>
        <taxon>Cervus</taxon>
    </lineage>
</organism>
<evidence type="ECO:0000256" key="3">
    <source>
        <dbReference type="ARBA" id="ARBA00023157"/>
    </source>
</evidence>
<evidence type="ECO:0000256" key="2">
    <source>
        <dbReference type="ARBA" id="ARBA00022729"/>
    </source>
</evidence>
<keyword evidence="9" id="KW-1185">Reference proteome</keyword>
<dbReference type="SMART" id="SM00032">
    <property type="entry name" value="CCP"/>
    <property type="match status" value="2"/>
</dbReference>
<comment type="caution">
    <text evidence="4">Lacks conserved residue(s) required for the propagation of feature annotation.</text>
</comment>
<dbReference type="SUPFAM" id="SSF57535">
    <property type="entry name" value="Complement control module/SCR domain"/>
    <property type="match status" value="2"/>
</dbReference>
<dbReference type="GO" id="GO:0009986">
    <property type="term" value="C:cell surface"/>
    <property type="evidence" value="ECO:0007669"/>
    <property type="project" value="TreeGrafter"/>
</dbReference>
<dbReference type="SMART" id="SM00181">
    <property type="entry name" value="EGF"/>
    <property type="match status" value="3"/>
</dbReference>
<dbReference type="PANTHER" id="PTHR14949">
    <property type="entry name" value="EGF-LIKE-DOMAIN, MULTIPLE 7, 8"/>
    <property type="match status" value="1"/>
</dbReference>
<dbReference type="InterPro" id="IPR000742">
    <property type="entry name" value="EGF"/>
</dbReference>
<evidence type="ECO:0000259" key="6">
    <source>
        <dbReference type="PROSITE" id="PS50026"/>
    </source>
</evidence>
<dbReference type="SUPFAM" id="SSF57196">
    <property type="entry name" value="EGF/Laminin"/>
    <property type="match status" value="3"/>
</dbReference>
<reference evidence="8 9" key="1">
    <citation type="journal article" date="2018" name="Mol. Genet. Genomics">
        <title>The red deer Cervus elaphus genome CerEla1.0: sequencing, annotating, genes, and chromosomes.</title>
        <authorList>
            <person name="Bana N.A."/>
            <person name="Nyiri A."/>
            <person name="Nagy J."/>
            <person name="Frank K."/>
            <person name="Nagy T."/>
            <person name="Steger V."/>
            <person name="Schiller M."/>
            <person name="Lakatos P."/>
            <person name="Sugar L."/>
            <person name="Horn P."/>
            <person name="Barta E."/>
            <person name="Orosz L."/>
        </authorList>
    </citation>
    <scope>NUCLEOTIDE SEQUENCE [LARGE SCALE GENOMIC DNA]</scope>
    <source>
        <strain evidence="8">Hungarian</strain>
    </source>
</reference>
<dbReference type="Pfam" id="PF00084">
    <property type="entry name" value="Sushi"/>
    <property type="match status" value="2"/>
</dbReference>
<evidence type="ECO:0000259" key="7">
    <source>
        <dbReference type="PROSITE" id="PS50923"/>
    </source>
</evidence>
<evidence type="ECO:0000256" key="1">
    <source>
        <dbReference type="ARBA" id="ARBA00022536"/>
    </source>
</evidence>
<dbReference type="PROSITE" id="PS50026">
    <property type="entry name" value="EGF_3"/>
    <property type="match status" value="2"/>
</dbReference>
<evidence type="ECO:0000313" key="9">
    <source>
        <dbReference type="Proteomes" id="UP000242450"/>
    </source>
</evidence>
<proteinExistence type="predicted"/>
<dbReference type="Pfam" id="PF07974">
    <property type="entry name" value="EGF_2"/>
    <property type="match status" value="3"/>
</dbReference>
<dbReference type="PROSITE" id="PS01186">
    <property type="entry name" value="EGF_2"/>
    <property type="match status" value="1"/>
</dbReference>
<dbReference type="FunFam" id="2.10.70.10:FF:000162">
    <property type="entry name" value="Sushi, von Willebrand factor type A, EGF and pentraxin domain containing 1"/>
    <property type="match status" value="1"/>
</dbReference>
<protein>
    <recommendedName>
        <fullName evidence="10">SVEP1</fullName>
    </recommendedName>
</protein>